<dbReference type="KEGG" id="uma:UMAG_02788"/>
<reference evidence="1 2" key="1">
    <citation type="journal article" date="2006" name="Nature">
        <title>Insights from the genome of the biotrophic fungal plant pathogen Ustilago maydis.</title>
        <authorList>
            <person name="Kamper J."/>
            <person name="Kahmann R."/>
            <person name="Bolker M."/>
            <person name="Ma L.J."/>
            <person name="Brefort T."/>
            <person name="Saville B.J."/>
            <person name="Banuett F."/>
            <person name="Kronstad J.W."/>
            <person name="Gold S.E."/>
            <person name="Muller O."/>
            <person name="Perlin M.H."/>
            <person name="Wosten H.A."/>
            <person name="de Vries R."/>
            <person name="Ruiz-Herrera J."/>
            <person name="Reynaga-Pena C.G."/>
            <person name="Snetselaar K."/>
            <person name="McCann M."/>
            <person name="Perez-Martin J."/>
            <person name="Feldbrugge M."/>
            <person name="Basse C.W."/>
            <person name="Steinberg G."/>
            <person name="Ibeas J.I."/>
            <person name="Holloman W."/>
            <person name="Guzman P."/>
            <person name="Farman M."/>
            <person name="Stajich J.E."/>
            <person name="Sentandreu R."/>
            <person name="Gonzalez-Prieto J.M."/>
            <person name="Kennell J.C."/>
            <person name="Molina L."/>
            <person name="Schirawski J."/>
            <person name="Mendoza-Mendoza A."/>
            <person name="Greilinger D."/>
            <person name="Munch K."/>
            <person name="Rossel N."/>
            <person name="Scherer M."/>
            <person name="Vranes M."/>
            <person name="Ladendorf O."/>
            <person name="Vincon V."/>
            <person name="Fuchs U."/>
            <person name="Sandrock B."/>
            <person name="Meng S."/>
            <person name="Ho E.C."/>
            <person name="Cahill M.J."/>
            <person name="Boyce K.J."/>
            <person name="Klose J."/>
            <person name="Klosterman S.J."/>
            <person name="Deelstra H.J."/>
            <person name="Ortiz-Castellanos L."/>
            <person name="Li W."/>
            <person name="Sanchez-Alonso P."/>
            <person name="Schreier P.H."/>
            <person name="Hauser-Hahn I."/>
            <person name="Vaupel M."/>
            <person name="Koopmann E."/>
            <person name="Friedrich G."/>
            <person name="Voss H."/>
            <person name="Schluter T."/>
            <person name="Margolis J."/>
            <person name="Platt D."/>
            <person name="Swimmer C."/>
            <person name="Gnirke A."/>
            <person name="Chen F."/>
            <person name="Vysotskaia V."/>
            <person name="Mannhaupt G."/>
            <person name="Guldener U."/>
            <person name="Munsterkotter M."/>
            <person name="Haase D."/>
            <person name="Oesterheld M."/>
            <person name="Mewes H.W."/>
            <person name="Mauceli E.W."/>
            <person name="DeCaprio D."/>
            <person name="Wade C.M."/>
            <person name="Butler J."/>
            <person name="Young S."/>
            <person name="Jaffe D.B."/>
            <person name="Calvo S."/>
            <person name="Nusbaum C."/>
            <person name="Galagan J."/>
            <person name="Birren B.W."/>
        </authorList>
    </citation>
    <scope>NUCLEOTIDE SEQUENCE [LARGE SCALE GENOMIC DNA]</scope>
    <source>
        <strain evidence="2">DSM 14603 / FGSC 9021 / UM521</strain>
    </source>
</reference>
<dbReference type="RefSeq" id="XP_011389140.1">
    <property type="nucleotide sequence ID" value="XM_011390838.1"/>
</dbReference>
<organism evidence="1 2">
    <name type="scientific">Mycosarcoma maydis</name>
    <name type="common">Corn smut fungus</name>
    <name type="synonym">Ustilago maydis</name>
    <dbReference type="NCBI Taxonomy" id="5270"/>
    <lineage>
        <taxon>Eukaryota</taxon>
        <taxon>Fungi</taxon>
        <taxon>Dikarya</taxon>
        <taxon>Basidiomycota</taxon>
        <taxon>Ustilaginomycotina</taxon>
        <taxon>Ustilaginomycetes</taxon>
        <taxon>Ustilaginales</taxon>
        <taxon>Ustilaginaceae</taxon>
        <taxon>Mycosarcoma</taxon>
    </lineage>
</organism>
<dbReference type="AlphaFoldDB" id="A0A0D1C7E9"/>
<proteinExistence type="predicted"/>
<evidence type="ECO:0000313" key="1">
    <source>
        <dbReference type="EMBL" id="KIS69457.1"/>
    </source>
</evidence>
<accession>A0A0D1C7E9</accession>
<dbReference type="Proteomes" id="UP000000561">
    <property type="component" value="Chromosome 6"/>
</dbReference>
<protein>
    <submittedName>
        <fullName evidence="1">Uncharacterized protein</fullName>
    </submittedName>
</protein>
<keyword evidence="2" id="KW-1185">Reference proteome</keyword>
<dbReference type="EMBL" id="CM003145">
    <property type="protein sequence ID" value="KIS69457.1"/>
    <property type="molecule type" value="Genomic_DNA"/>
</dbReference>
<sequence length="171" mass="19239">MYLRVPEQQLMWNGLPKLRKTGGNYEQVEEEEVVILLPNTVDDGNDNCFMPKTFPTSNTDLLLDEINESLSGRSVTTISATLASSKHFLFQAPLVPAERSASFLMCRTISPQAHFDRRRSSTQSSRLLPSETNSIRLVTVCDGIQSDRPQSRITHESRINARSTVFVIHDS</sequence>
<dbReference type="InParanoid" id="A0A0D1C7E9"/>
<gene>
    <name evidence="1" type="ORF">UMAG_02788</name>
</gene>
<dbReference type="VEuPathDB" id="FungiDB:UMAG_02788"/>
<evidence type="ECO:0000313" key="2">
    <source>
        <dbReference type="Proteomes" id="UP000000561"/>
    </source>
</evidence>
<name>A0A0D1C7E9_MYCMD</name>
<dbReference type="GeneID" id="23563450"/>